<reference evidence="1 2" key="1">
    <citation type="submission" date="2016-10" db="EMBL/GenBank/DDBJ databases">
        <title>Genome sequence of the ascomycete fungus Penicillium subrubescens.</title>
        <authorList>
            <person name="De Vries R.P."/>
            <person name="Peng M."/>
            <person name="Dilokpimol A."/>
            <person name="Hilden K."/>
            <person name="Makela M.R."/>
            <person name="Grigoriev I."/>
            <person name="Riley R."/>
            <person name="Granchi Z."/>
        </authorList>
    </citation>
    <scope>NUCLEOTIDE SEQUENCE [LARGE SCALE GENOMIC DNA]</scope>
    <source>
        <strain evidence="1 2">CBS 132785</strain>
    </source>
</reference>
<keyword evidence="2" id="KW-1185">Reference proteome</keyword>
<protein>
    <submittedName>
        <fullName evidence="1">Uncharacterized protein</fullName>
    </submittedName>
</protein>
<name>A0A1Q5TAQ6_9EURO</name>
<accession>A0A1Q5TAQ6</accession>
<dbReference type="EMBL" id="MNBE01000695">
    <property type="protein sequence ID" value="OKO97261.1"/>
    <property type="molecule type" value="Genomic_DNA"/>
</dbReference>
<gene>
    <name evidence="1" type="ORF">PENSUB_10055</name>
</gene>
<evidence type="ECO:0000313" key="2">
    <source>
        <dbReference type="Proteomes" id="UP000186955"/>
    </source>
</evidence>
<dbReference type="AlphaFoldDB" id="A0A1Q5TAQ6"/>
<comment type="caution">
    <text evidence="1">The sequence shown here is derived from an EMBL/GenBank/DDBJ whole genome shotgun (WGS) entry which is preliminary data.</text>
</comment>
<organism evidence="1 2">
    <name type="scientific">Penicillium subrubescens</name>
    <dbReference type="NCBI Taxonomy" id="1316194"/>
    <lineage>
        <taxon>Eukaryota</taxon>
        <taxon>Fungi</taxon>
        <taxon>Dikarya</taxon>
        <taxon>Ascomycota</taxon>
        <taxon>Pezizomycotina</taxon>
        <taxon>Eurotiomycetes</taxon>
        <taxon>Eurotiomycetidae</taxon>
        <taxon>Eurotiales</taxon>
        <taxon>Aspergillaceae</taxon>
        <taxon>Penicillium</taxon>
    </lineage>
</organism>
<sequence length="64" mass="7144">MEALGHSVDSNVLWRTTTLRKNEIEVYYHATGNICIWAGSLFNVRYTKKAEDAMVGRLTGLGNA</sequence>
<dbReference type="Proteomes" id="UP000186955">
    <property type="component" value="Unassembled WGS sequence"/>
</dbReference>
<evidence type="ECO:0000313" key="1">
    <source>
        <dbReference type="EMBL" id="OKO97261.1"/>
    </source>
</evidence>
<proteinExistence type="predicted"/>